<dbReference type="AlphaFoldDB" id="I3DUK1"/>
<accession>I3DUK1</accession>
<dbReference type="Pfam" id="PF16800">
    <property type="entry name" value="Endopep_inhib"/>
    <property type="match status" value="1"/>
</dbReference>
<protein>
    <submittedName>
        <fullName evidence="2">YoeB</fullName>
    </submittedName>
</protein>
<dbReference type="InterPro" id="IPR031841">
    <property type="entry name" value="Endopep_inhib"/>
</dbReference>
<dbReference type="EMBL" id="CP007739">
    <property type="protein sequence ID" value="AIE61198.1"/>
    <property type="molecule type" value="Genomic_DNA"/>
</dbReference>
<keyword evidence="1" id="KW-0732">Signal</keyword>
<organism evidence="2 3">
    <name type="scientific">Bacillus methanolicus (strain MGA3 / ATCC 53907)</name>
    <dbReference type="NCBI Taxonomy" id="796606"/>
    <lineage>
        <taxon>Bacteria</taxon>
        <taxon>Bacillati</taxon>
        <taxon>Bacillota</taxon>
        <taxon>Bacilli</taxon>
        <taxon>Bacillales</taxon>
        <taxon>Bacillaceae</taxon>
        <taxon>Bacillus</taxon>
    </lineage>
</organism>
<dbReference type="eggNOG" id="ENOG5033587">
    <property type="taxonomic scope" value="Bacteria"/>
</dbReference>
<gene>
    <name evidence="2" type="ORF">BMMGA3_14200</name>
</gene>
<dbReference type="HOGENOM" id="CLU_123186_0_0_9"/>
<dbReference type="InterPro" id="IPR053749">
    <property type="entry name" value="TA_system-associated_sf"/>
</dbReference>
<feature type="chain" id="PRO_5038506431" evidence="1">
    <location>
        <begin position="24"/>
        <end position="185"/>
    </location>
</feature>
<dbReference type="Gene3D" id="3.10.450.420">
    <property type="match status" value="1"/>
</dbReference>
<dbReference type="Proteomes" id="UP000027602">
    <property type="component" value="Chromosome"/>
</dbReference>
<name>I3DUK1_BACMM</name>
<dbReference type="RefSeq" id="WP_003349553.1">
    <property type="nucleotide sequence ID" value="NZ_ADWW01000005.1"/>
</dbReference>
<evidence type="ECO:0000313" key="2">
    <source>
        <dbReference type="EMBL" id="AIE61198.1"/>
    </source>
</evidence>
<evidence type="ECO:0000313" key="3">
    <source>
        <dbReference type="Proteomes" id="UP000027602"/>
    </source>
</evidence>
<reference evidence="2 3" key="1">
    <citation type="journal article" date="2015" name="BMC Genomics">
        <title>Transcriptome analysis of thermophilic methylotrophic Bacillus methanolicus MGA3 using RNA-sequencing provides detailed insights into its previously uncharted transcriptional landscape.</title>
        <authorList>
            <person name="Irla M."/>
            <person name="Neshat A."/>
            <person name="Brautaset T."/>
            <person name="Ruckert C."/>
            <person name="Kalinowski J."/>
            <person name="Wendisch V.F."/>
        </authorList>
    </citation>
    <scope>NUCLEOTIDE SEQUENCE [LARGE SCALE GENOMIC DNA]</scope>
    <source>
        <strain evidence="3">MGA3 / ATCC 53907</strain>
    </source>
</reference>
<keyword evidence="3" id="KW-1185">Reference proteome</keyword>
<proteinExistence type="predicted"/>
<dbReference type="OrthoDB" id="2814503at2"/>
<evidence type="ECO:0000256" key="1">
    <source>
        <dbReference type="SAM" id="SignalP"/>
    </source>
</evidence>
<dbReference type="KEGG" id="bmet:BMMGA3_14200"/>
<feature type="signal peptide" evidence="1">
    <location>
        <begin position="1"/>
        <end position="23"/>
    </location>
</feature>
<sequence>MKKFFSLVMAAVFLLTFSFGASAQTKSAQTKNDLTSSQAIKLALIARQHYWDTMNGHIQKVKNSKCSSKTFIYKGTEYRYFCSELDTKEKLVKYLNEIFTLNAINKGIKKYRFIEYHGKLAQPNADSGSLLEWNKAKAKLIYQRKDIRLYEFTVPYGNPVKYEKRKVTFVKVRNKWQINAFDAVR</sequence>